<protein>
    <submittedName>
        <fullName evidence="2">Uncharacterized protein</fullName>
    </submittedName>
</protein>
<feature type="chain" id="PRO_5008275956" evidence="1">
    <location>
        <begin position="21"/>
        <end position="100"/>
    </location>
</feature>
<evidence type="ECO:0000313" key="2">
    <source>
        <dbReference type="EMBL" id="OAQ24822.1"/>
    </source>
</evidence>
<dbReference type="EMBL" id="KV442087">
    <property type="protein sequence ID" value="OAQ24822.1"/>
    <property type="molecule type" value="Genomic_DNA"/>
</dbReference>
<sequence>MTIKLFQLLLAAVLVSSASANFCITPTDVACDWGSCDYSFEGVRNGEALGEVHFFVPIGMPSDHFYESTDKEWYYNPKQQRWGINGHDKFQSRTLALNAV</sequence>
<dbReference type="AlphaFoldDB" id="A0A197JI05"/>
<keyword evidence="1" id="KW-0732">Signal</keyword>
<name>A0A197JI05_9FUNG</name>
<feature type="signal peptide" evidence="1">
    <location>
        <begin position="1"/>
        <end position="20"/>
    </location>
</feature>
<organism evidence="2 3">
    <name type="scientific">Linnemannia elongata AG-77</name>
    <dbReference type="NCBI Taxonomy" id="1314771"/>
    <lineage>
        <taxon>Eukaryota</taxon>
        <taxon>Fungi</taxon>
        <taxon>Fungi incertae sedis</taxon>
        <taxon>Mucoromycota</taxon>
        <taxon>Mortierellomycotina</taxon>
        <taxon>Mortierellomycetes</taxon>
        <taxon>Mortierellales</taxon>
        <taxon>Mortierellaceae</taxon>
        <taxon>Linnemannia</taxon>
    </lineage>
</organism>
<evidence type="ECO:0000313" key="3">
    <source>
        <dbReference type="Proteomes" id="UP000078512"/>
    </source>
</evidence>
<accession>A0A197JI05</accession>
<reference evidence="2 3" key="1">
    <citation type="submission" date="2016-05" db="EMBL/GenBank/DDBJ databases">
        <title>Genome sequencing reveals origins of a unique bacterial endosymbiosis in the earliest lineages of terrestrial Fungi.</title>
        <authorList>
            <consortium name="DOE Joint Genome Institute"/>
            <person name="Uehling J."/>
            <person name="Gryganskyi A."/>
            <person name="Hameed K."/>
            <person name="Tschaplinski T."/>
            <person name="Misztal P."/>
            <person name="Wu S."/>
            <person name="Desiro A."/>
            <person name="Vande Pol N."/>
            <person name="Du Z.-Y."/>
            <person name="Zienkiewicz A."/>
            <person name="Zienkiewicz K."/>
            <person name="Morin E."/>
            <person name="Tisserant E."/>
            <person name="Splivallo R."/>
            <person name="Hainaut M."/>
            <person name="Henrissat B."/>
            <person name="Ohm R."/>
            <person name="Kuo A."/>
            <person name="Yan J."/>
            <person name="Lipzen A."/>
            <person name="Nolan M."/>
            <person name="Labutti K."/>
            <person name="Barry K."/>
            <person name="Goldstein A."/>
            <person name="Labbe J."/>
            <person name="Schadt C."/>
            <person name="Tuskan G."/>
            <person name="Grigoriev I."/>
            <person name="Martin F."/>
            <person name="Vilgalys R."/>
            <person name="Bonito G."/>
        </authorList>
    </citation>
    <scope>NUCLEOTIDE SEQUENCE [LARGE SCALE GENOMIC DNA]</scope>
    <source>
        <strain evidence="2 3">AG-77</strain>
    </source>
</reference>
<keyword evidence="3" id="KW-1185">Reference proteome</keyword>
<gene>
    <name evidence="2" type="ORF">K457DRAFT_129521</name>
</gene>
<proteinExistence type="predicted"/>
<dbReference type="Proteomes" id="UP000078512">
    <property type="component" value="Unassembled WGS sequence"/>
</dbReference>
<dbReference type="OrthoDB" id="10390307at2759"/>
<evidence type="ECO:0000256" key="1">
    <source>
        <dbReference type="SAM" id="SignalP"/>
    </source>
</evidence>